<dbReference type="EMBL" id="CAJVPW010002563">
    <property type="protein sequence ID" value="CAG8508891.1"/>
    <property type="molecule type" value="Genomic_DNA"/>
</dbReference>
<proteinExistence type="predicted"/>
<dbReference type="Proteomes" id="UP000789366">
    <property type="component" value="Unassembled WGS sequence"/>
</dbReference>
<evidence type="ECO:0000313" key="1">
    <source>
        <dbReference type="EMBL" id="CAG8508891.1"/>
    </source>
</evidence>
<gene>
    <name evidence="1" type="ORF">SPELUC_LOCUS3380</name>
</gene>
<organism evidence="1 2">
    <name type="scientific">Cetraspora pellucida</name>
    <dbReference type="NCBI Taxonomy" id="1433469"/>
    <lineage>
        <taxon>Eukaryota</taxon>
        <taxon>Fungi</taxon>
        <taxon>Fungi incertae sedis</taxon>
        <taxon>Mucoromycota</taxon>
        <taxon>Glomeromycotina</taxon>
        <taxon>Glomeromycetes</taxon>
        <taxon>Diversisporales</taxon>
        <taxon>Gigasporaceae</taxon>
        <taxon>Cetraspora</taxon>
    </lineage>
</organism>
<sequence>MVGEEESNYPDNPRIVLKDDHQTFKYLIIKEGVYPPRHKLKYTRHPAKHPIPHNYIVQTTYSKKNYIVECSIYYIDDKPLYQIHFGNYLENLVELELKDEQCNVKTKSKLSGPLLFGLRCKSVEAVCKTLPSNEIAQIRPFNSYSMSTQRKNILGLGKQLLESVEDDKENFFHPNDNIILKQAKFEINNYTYNINYRKIDHQLIELQKQAIVKSIDHGRISQDAYRSLARLDQSLIRAGAIYDMRRKISHEVNQKIPISLVDINQPTMFEPITEKPDITNLNIERAIQLRELWTGFFELYNMMKLPKITGLQFKIKAELWLKLFLKPSKRQPNRPNFIPDATPYMHMLVCHVHELIDIHHEFGLAAFNCSAIEKKNHIQVCRYFQSTLKDGGHEEHKRSCILELLEHENRELFFQIFE</sequence>
<evidence type="ECO:0000313" key="2">
    <source>
        <dbReference type="Proteomes" id="UP000789366"/>
    </source>
</evidence>
<protein>
    <submittedName>
        <fullName evidence="1">8437_t:CDS:1</fullName>
    </submittedName>
</protein>
<accession>A0ACA9L4T3</accession>
<reference evidence="1" key="1">
    <citation type="submission" date="2021-06" db="EMBL/GenBank/DDBJ databases">
        <authorList>
            <person name="Kallberg Y."/>
            <person name="Tangrot J."/>
            <person name="Rosling A."/>
        </authorList>
    </citation>
    <scope>NUCLEOTIDE SEQUENCE</scope>
    <source>
        <strain evidence="1">28 12/20/2015</strain>
    </source>
</reference>
<feature type="non-terminal residue" evidence="1">
    <location>
        <position position="418"/>
    </location>
</feature>
<keyword evidence="2" id="KW-1185">Reference proteome</keyword>
<comment type="caution">
    <text evidence="1">The sequence shown here is derived from an EMBL/GenBank/DDBJ whole genome shotgun (WGS) entry which is preliminary data.</text>
</comment>
<name>A0ACA9L4T3_9GLOM</name>